<evidence type="ECO:0000313" key="1">
    <source>
        <dbReference type="EMBL" id="CAG5924137.1"/>
    </source>
</evidence>
<sequence>MGSLRGKKMAEGVSPIIRQISKECRQSGTSSAGINLKEVGDLLIYDRHGFPIPFKSLYQDGKSVIIFVRREENGLISHMFLQNFLCYSCKEYVDDLSKVPRGVLRDAGVRLIVIGQSAHHHIEPFCLLTGYPHEMYVDPERRIYQKLGMKRDEKFTDSAHPSPHVKSGLFLGQMKSIWRAMTSPMFDFQGDMYQQGGAIIAGPGPHVHFWHFDMNRLDHMPIDWLLQLAGVEQTLDFSDTPKVIHV</sequence>
<reference evidence="1" key="1">
    <citation type="submission" date="2021-05" db="EMBL/GenBank/DDBJ databases">
        <authorList>
            <person name="Tigano A."/>
        </authorList>
    </citation>
    <scope>NUCLEOTIDE SEQUENCE</scope>
</reference>
<dbReference type="Proteomes" id="UP000677803">
    <property type="component" value="Unassembled WGS sequence"/>
</dbReference>
<dbReference type="PANTHER" id="PTHR28630">
    <property type="match status" value="1"/>
</dbReference>
<dbReference type="Pfam" id="PF13911">
    <property type="entry name" value="AhpC-TSA_2"/>
    <property type="match status" value="1"/>
</dbReference>
<dbReference type="InterPro" id="IPR032801">
    <property type="entry name" value="PXL2A/B/C"/>
</dbReference>
<dbReference type="Gene3D" id="3.40.30.10">
    <property type="entry name" value="Glutaredoxin"/>
    <property type="match status" value="1"/>
</dbReference>
<evidence type="ECO:0000313" key="2">
    <source>
        <dbReference type="Proteomes" id="UP000677803"/>
    </source>
</evidence>
<organism evidence="1 2">
    <name type="scientific">Menidia menidia</name>
    <name type="common">Atlantic silverside</name>
    <dbReference type="NCBI Taxonomy" id="238744"/>
    <lineage>
        <taxon>Eukaryota</taxon>
        <taxon>Metazoa</taxon>
        <taxon>Chordata</taxon>
        <taxon>Craniata</taxon>
        <taxon>Vertebrata</taxon>
        <taxon>Euteleostomi</taxon>
        <taxon>Actinopterygii</taxon>
        <taxon>Neopterygii</taxon>
        <taxon>Teleostei</taxon>
        <taxon>Neoteleostei</taxon>
        <taxon>Acanthomorphata</taxon>
        <taxon>Ovalentaria</taxon>
        <taxon>Atherinomorphae</taxon>
        <taxon>Atheriniformes</taxon>
        <taxon>Atherinopsidae</taxon>
        <taxon>Menidiinae</taxon>
        <taxon>Menidia</taxon>
    </lineage>
</organism>
<keyword evidence="2" id="KW-1185">Reference proteome</keyword>
<dbReference type="EMBL" id="CAJRST010011112">
    <property type="protein sequence ID" value="CAG5924137.1"/>
    <property type="molecule type" value="Genomic_DNA"/>
</dbReference>
<comment type="caution">
    <text evidence="1">The sequence shown here is derived from an EMBL/GenBank/DDBJ whole genome shotgun (WGS) entry which is preliminary data.</text>
</comment>
<accession>A0A8S4B409</accession>
<dbReference type="CDD" id="cd02970">
    <property type="entry name" value="PRX_like2"/>
    <property type="match status" value="1"/>
</dbReference>
<dbReference type="OrthoDB" id="40334at2759"/>
<protein>
    <submittedName>
        <fullName evidence="1">(Atlantic silverside) hypothetical protein</fullName>
    </submittedName>
</protein>
<name>A0A8S4B409_9TELE</name>
<gene>
    <name evidence="1" type="ORF">MMEN_LOCUS10752</name>
</gene>
<proteinExistence type="predicted"/>
<dbReference type="AlphaFoldDB" id="A0A8S4B409"/>
<dbReference type="PANTHER" id="PTHR28630:SF3">
    <property type="entry name" value="PEROXIREDOXIN-LIKE 2C"/>
    <property type="match status" value="1"/>
</dbReference>